<dbReference type="SUPFAM" id="SSF49785">
    <property type="entry name" value="Galactose-binding domain-like"/>
    <property type="match status" value="1"/>
</dbReference>
<dbReference type="AlphaFoldDB" id="A0A839RN78"/>
<feature type="domain" description="Xaa-Pro dipeptidyl-peptidase C-terminal" evidence="3">
    <location>
        <begin position="390"/>
        <end position="658"/>
    </location>
</feature>
<dbReference type="RefSeq" id="WP_064441041.1">
    <property type="nucleotide sequence ID" value="NZ_BDDI01000011.1"/>
</dbReference>
<name>A0A839RN78_9ACTN</name>
<feature type="signal peptide" evidence="2">
    <location>
        <begin position="1"/>
        <end position="25"/>
    </location>
</feature>
<dbReference type="OrthoDB" id="5240615at2"/>
<dbReference type="InterPro" id="IPR005674">
    <property type="entry name" value="CocE/Ser_esterase"/>
</dbReference>
<dbReference type="Pfam" id="PF08530">
    <property type="entry name" value="PepX_C"/>
    <property type="match status" value="1"/>
</dbReference>
<dbReference type="Pfam" id="PF02129">
    <property type="entry name" value="Peptidase_S15"/>
    <property type="match status" value="1"/>
</dbReference>
<accession>A0A839RN78</accession>
<reference evidence="4 5" key="1">
    <citation type="submission" date="2020-08" db="EMBL/GenBank/DDBJ databases">
        <title>Sequencing the genomes of 1000 actinobacteria strains.</title>
        <authorList>
            <person name="Klenk H.-P."/>
        </authorList>
    </citation>
    <scope>NUCLEOTIDE SEQUENCE [LARGE SCALE GENOMIC DNA]</scope>
    <source>
        <strain evidence="4 5">DSM 45258</strain>
    </source>
</reference>
<keyword evidence="2" id="KW-0732">Signal</keyword>
<dbReference type="Gene3D" id="3.40.50.1820">
    <property type="entry name" value="alpha/beta hydrolase"/>
    <property type="match status" value="1"/>
</dbReference>
<dbReference type="NCBIfam" id="TIGR00976">
    <property type="entry name" value="CocE_NonD"/>
    <property type="match status" value="2"/>
</dbReference>
<sequence>MGRFLKSAGLLLTAALLIPIAPANAQQSLPPDGGTAGERWSQAVDSTPQYPSIAVEEDVPIVMSDGVTLRATVYRPADAAGQPVREPLPVVLNLTPYTRLANTLVDAITEHPELGPLLQAVVRDANLTGTPFDGVEEIATVLLGGGPRLLGVNRDLIQNGYAQVVVDVRGTGYSQGVWDVLQAREQQDSVEILDWISKQAWSDGSAAMAGISYSAINSLQAASHRPPSLKAVFAVEPAEDLAHDIVMTGGAGGIGFMPLWLTLVNTLKFLPSLDALLSGEFDPGWLADRMAEPFVMGEEFVEGALFAEGVAAHDGPFFWGLNPQIERIDVPTFVFGAYQDIFARGQVRIYDRLQLPVAEKKLVMGENYHVNPGWRMGGAGQPPRLDVLERAWFDRWVRGVPNGIENYGPIVSDQMGSGWTVSSSIPRPGSEYRKLYLDAAPSGTAAHAVHDGSLKDQPGAPARLSVAPGIENVCSRDAAQGTAGLFAIFGSQCTRDGRTAERDAVTFTTAPVAEATQISGPMNLRLVTRHDMPEGFWHVTVSDVAPDGTSTTVTSGGLLASRRAIDAARSQTTPDGDYIDAVHPLTRESVLPVTPGEPTVLDIDLRHTDALLKAGHRLRVSVSASSIVRYIPLIPDLVATGLAPQHIELDPAAPSWLLFTAN</sequence>
<feature type="chain" id="PRO_5032394735" description="Xaa-Pro dipeptidyl-peptidase C-terminal domain-containing protein" evidence="2">
    <location>
        <begin position="26"/>
        <end position="662"/>
    </location>
</feature>
<dbReference type="InterPro" id="IPR050585">
    <property type="entry name" value="Xaa-Pro_dipeptidyl-ppase/CocE"/>
</dbReference>
<evidence type="ECO:0000313" key="4">
    <source>
        <dbReference type="EMBL" id="MBB3037604.1"/>
    </source>
</evidence>
<evidence type="ECO:0000256" key="1">
    <source>
        <dbReference type="ARBA" id="ARBA00022801"/>
    </source>
</evidence>
<gene>
    <name evidence="4" type="ORF">FHU29_002053</name>
</gene>
<dbReference type="InterPro" id="IPR000383">
    <property type="entry name" value="Xaa-Pro-like_dom"/>
</dbReference>
<dbReference type="SMART" id="SM00939">
    <property type="entry name" value="PepX_C"/>
    <property type="match status" value="1"/>
</dbReference>
<evidence type="ECO:0000256" key="2">
    <source>
        <dbReference type="SAM" id="SignalP"/>
    </source>
</evidence>
<evidence type="ECO:0000313" key="5">
    <source>
        <dbReference type="Proteomes" id="UP000567922"/>
    </source>
</evidence>
<dbReference type="EMBL" id="JACHWS010000002">
    <property type="protein sequence ID" value="MBB3037604.1"/>
    <property type="molecule type" value="Genomic_DNA"/>
</dbReference>
<comment type="caution">
    <text evidence="4">The sequence shown here is derived from an EMBL/GenBank/DDBJ whole genome shotgun (WGS) entry which is preliminary data.</text>
</comment>
<dbReference type="Gene3D" id="2.60.120.260">
    <property type="entry name" value="Galactose-binding domain-like"/>
    <property type="match status" value="1"/>
</dbReference>
<dbReference type="Proteomes" id="UP000567922">
    <property type="component" value="Unassembled WGS sequence"/>
</dbReference>
<protein>
    <recommendedName>
        <fullName evidence="3">Xaa-Pro dipeptidyl-peptidase C-terminal domain-containing protein</fullName>
    </recommendedName>
</protein>
<evidence type="ECO:0000259" key="3">
    <source>
        <dbReference type="SMART" id="SM00939"/>
    </source>
</evidence>
<keyword evidence="1" id="KW-0378">Hydrolase</keyword>
<dbReference type="SUPFAM" id="SSF53474">
    <property type="entry name" value="alpha/beta-Hydrolases"/>
    <property type="match status" value="1"/>
</dbReference>
<keyword evidence="5" id="KW-1185">Reference proteome</keyword>
<dbReference type="InterPro" id="IPR008979">
    <property type="entry name" value="Galactose-bd-like_sf"/>
</dbReference>
<organism evidence="4 5">
    <name type="scientific">Hoyosella altamirensis</name>
    <dbReference type="NCBI Taxonomy" id="616997"/>
    <lineage>
        <taxon>Bacteria</taxon>
        <taxon>Bacillati</taxon>
        <taxon>Actinomycetota</taxon>
        <taxon>Actinomycetes</taxon>
        <taxon>Mycobacteriales</taxon>
        <taxon>Hoyosellaceae</taxon>
        <taxon>Hoyosella</taxon>
    </lineage>
</organism>
<dbReference type="GO" id="GO:0008239">
    <property type="term" value="F:dipeptidyl-peptidase activity"/>
    <property type="evidence" value="ECO:0007669"/>
    <property type="project" value="InterPro"/>
</dbReference>
<dbReference type="PANTHER" id="PTHR43056">
    <property type="entry name" value="PEPTIDASE S9 PROLYL OLIGOPEPTIDASE"/>
    <property type="match status" value="1"/>
</dbReference>
<dbReference type="InterPro" id="IPR029058">
    <property type="entry name" value="AB_hydrolase_fold"/>
</dbReference>
<dbReference type="PANTHER" id="PTHR43056:SF10">
    <property type="entry name" value="COCE_NOND FAMILY, PUTATIVE (AFU_ORTHOLOGUE AFUA_7G00600)-RELATED"/>
    <property type="match status" value="1"/>
</dbReference>
<dbReference type="InterPro" id="IPR013736">
    <property type="entry name" value="Xaa-Pro_dipept_C"/>
</dbReference>
<proteinExistence type="predicted"/>